<dbReference type="Pfam" id="PF00096">
    <property type="entry name" value="zf-C2H2"/>
    <property type="match status" value="2"/>
</dbReference>
<keyword evidence="4" id="KW-0804">Transcription</keyword>
<dbReference type="Pfam" id="PF04082">
    <property type="entry name" value="Fungal_trans"/>
    <property type="match status" value="1"/>
</dbReference>
<keyword evidence="6" id="KW-0863">Zinc-finger</keyword>
<keyword evidence="5" id="KW-0539">Nucleus</keyword>
<dbReference type="SUPFAM" id="SSF57667">
    <property type="entry name" value="beta-beta-alpha zinc fingers"/>
    <property type="match status" value="1"/>
</dbReference>
<dbReference type="InterPro" id="IPR013087">
    <property type="entry name" value="Znf_C2H2_type"/>
</dbReference>
<accession>A0ABQ0G1F3</accession>
<feature type="domain" description="C2H2-type" evidence="9">
    <location>
        <begin position="37"/>
        <end position="66"/>
    </location>
</feature>
<dbReference type="SUPFAM" id="SSF57701">
    <property type="entry name" value="Zn2/Cys6 DNA-binding domain"/>
    <property type="match status" value="1"/>
</dbReference>
<dbReference type="PANTHER" id="PTHR47660">
    <property type="entry name" value="TRANSCRIPTION FACTOR WITH C2H2 AND ZN(2)-CYS(6) DNA BINDING DOMAIN (EUROFUNG)-RELATED-RELATED"/>
    <property type="match status" value="1"/>
</dbReference>
<dbReference type="RefSeq" id="XP_070913307.1">
    <property type="nucleotide sequence ID" value="XM_071057206.1"/>
</dbReference>
<feature type="region of interest" description="Disordered" evidence="7">
    <location>
        <begin position="1"/>
        <end position="34"/>
    </location>
</feature>
<keyword evidence="2" id="KW-0862">Zinc</keyword>
<evidence type="ECO:0000313" key="10">
    <source>
        <dbReference type="EMBL" id="GAB1311574.1"/>
    </source>
</evidence>
<dbReference type="CDD" id="cd00067">
    <property type="entry name" value="GAL4"/>
    <property type="match status" value="1"/>
</dbReference>
<dbReference type="GeneID" id="98172529"/>
<keyword evidence="1" id="KW-0479">Metal-binding</keyword>
<dbReference type="PROSITE" id="PS50157">
    <property type="entry name" value="ZINC_FINGER_C2H2_2"/>
    <property type="match status" value="2"/>
</dbReference>
<dbReference type="Pfam" id="PF00172">
    <property type="entry name" value="Zn_clus"/>
    <property type="match status" value="1"/>
</dbReference>
<dbReference type="PROSITE" id="PS50048">
    <property type="entry name" value="ZN2_CY6_FUNGAL_2"/>
    <property type="match status" value="1"/>
</dbReference>
<evidence type="ECO:0000256" key="6">
    <source>
        <dbReference type="PROSITE-ProRule" id="PRU00042"/>
    </source>
</evidence>
<dbReference type="Gene3D" id="3.30.160.60">
    <property type="entry name" value="Classic Zinc Finger"/>
    <property type="match status" value="1"/>
</dbReference>
<dbReference type="PROSITE" id="PS00463">
    <property type="entry name" value="ZN2_CY6_FUNGAL_1"/>
    <property type="match status" value="1"/>
</dbReference>
<evidence type="ECO:0000256" key="1">
    <source>
        <dbReference type="ARBA" id="ARBA00022723"/>
    </source>
</evidence>
<keyword evidence="3" id="KW-0805">Transcription regulation</keyword>
<proteinExistence type="predicted"/>
<evidence type="ECO:0000313" key="11">
    <source>
        <dbReference type="Proteomes" id="UP001628179"/>
    </source>
</evidence>
<dbReference type="InterPro" id="IPR007219">
    <property type="entry name" value="XnlR_reg_dom"/>
</dbReference>
<dbReference type="SMART" id="SM00355">
    <property type="entry name" value="ZnF_C2H2"/>
    <property type="match status" value="2"/>
</dbReference>
<dbReference type="PROSITE" id="PS00028">
    <property type="entry name" value="ZINC_FINGER_C2H2_1"/>
    <property type="match status" value="2"/>
</dbReference>
<feature type="domain" description="C2H2-type" evidence="9">
    <location>
        <begin position="67"/>
        <end position="94"/>
    </location>
</feature>
<dbReference type="InterPro" id="IPR036236">
    <property type="entry name" value="Znf_C2H2_sf"/>
</dbReference>
<evidence type="ECO:0000256" key="7">
    <source>
        <dbReference type="SAM" id="MobiDB-lite"/>
    </source>
</evidence>
<name>A0ABQ0G1F3_9PEZI</name>
<feature type="region of interest" description="Disordered" evidence="7">
    <location>
        <begin position="306"/>
        <end position="337"/>
    </location>
</feature>
<dbReference type="InterPro" id="IPR001138">
    <property type="entry name" value="Zn2Cys6_DnaBD"/>
</dbReference>
<dbReference type="Proteomes" id="UP001628179">
    <property type="component" value="Unassembled WGS sequence"/>
</dbReference>
<feature type="compositionally biased region" description="Polar residues" evidence="7">
    <location>
        <begin position="306"/>
        <end position="327"/>
    </location>
</feature>
<comment type="caution">
    <text evidence="10">The sequence shown here is derived from an EMBL/GenBank/DDBJ whole genome shotgun (WGS) entry which is preliminary data.</text>
</comment>
<keyword evidence="11" id="KW-1185">Reference proteome</keyword>
<reference evidence="10 11" key="1">
    <citation type="submission" date="2024-09" db="EMBL/GenBank/DDBJ databases">
        <title>Itraconazole resistance in Madurella fahalii resulting from another homologue of gene encoding cytochrome P450 14-alpha sterol demethylase (CYP51).</title>
        <authorList>
            <person name="Yoshioka I."/>
            <person name="Fahal A.H."/>
            <person name="Kaneko S."/>
            <person name="Yaguchi T."/>
        </authorList>
    </citation>
    <scope>NUCLEOTIDE SEQUENCE [LARGE SCALE GENOMIC DNA]</scope>
    <source>
        <strain evidence="10 11">IFM 68171</strain>
    </source>
</reference>
<evidence type="ECO:0000256" key="4">
    <source>
        <dbReference type="ARBA" id="ARBA00023163"/>
    </source>
</evidence>
<sequence>MNVPVPTHPEAQGGQAARPTTAPTRSITTAGMSGKRFECSAPGCGRHFTRKEHLVRHAKSHSSQPKHQCPICGRRYVRSDVLKRHIEFHPQQSRSRRALVACVFCHKRKLKCDEITPCQSCISNGIGCVRPDMSPNSGGNDTLTTTDAARPADLDAGMADAGNDGNNYSIDILSSAWSDANDEHQALNVQPSQYGWLVSPLSPPDSTSALVSPSQALVQWPVLADAPIPQTPAPSAAGFVDCPLPLGSAGSGPGERSSGMAGGYPVQSVNPTVNATLLPSTLLAVAEHGGISEISTIASNKDASLLQATSSGQSRSEAASRHPTTPLSPGREHGHSNQALRTLIRQDLAKAHDLVQIFFVEVHPYWPILHAPTFELRDASDLLLGAMLLLSSWVAGRHDYPEIASTVLEEVMAATGPESTPSLHTLQALLLCIVYAVCCRSEQGMLAKAVRLNALLVSTCRCLDIFNGHHVLPDYVEECAFTFWLAKEQLHRLAFSVLRIDTYLSILLDHPPSVRYQELCIPLPKSSQLWTSASEEERRKLQWDEPVGREKALFSYLIRDALVDNGSGSSGPCQLPCRLTRLDYHLGLCALQAGVWEAAREAHSAASDEIVTKLAPGATIKVWRSNLKGWYAKMVEDCDLDERHLPTGPARTSPTSNGDSALTPLTITLWHISAIKMHAPLTLLRVHGNLFHGSNALNPAAIAAMAAVQKPKARLRTWMSSACPRTALWSASQIARLVAVDPEASINPVSRLSGTSSPVASRRLRLSNPLAIPGLLMSAIVACSYASHTSVCPSCSPPGSVNAAAIDLFTAEYNNPELLRWKERGEGWAVWGRSRIPVCRCRLEALGEWFLRALPEDHDAQSELESFLKGLDA</sequence>
<feature type="compositionally biased region" description="Polar residues" evidence="7">
    <location>
        <begin position="21"/>
        <end position="31"/>
    </location>
</feature>
<dbReference type="SMART" id="SM00066">
    <property type="entry name" value="GAL4"/>
    <property type="match status" value="1"/>
</dbReference>
<evidence type="ECO:0000256" key="5">
    <source>
        <dbReference type="ARBA" id="ARBA00023242"/>
    </source>
</evidence>
<evidence type="ECO:0000259" key="8">
    <source>
        <dbReference type="PROSITE" id="PS50048"/>
    </source>
</evidence>
<protein>
    <submittedName>
        <fullName evidence="10">Uncharacterized protein</fullName>
    </submittedName>
</protein>
<dbReference type="EMBL" id="BAAFSV010000001">
    <property type="protein sequence ID" value="GAB1311574.1"/>
    <property type="molecule type" value="Genomic_DNA"/>
</dbReference>
<evidence type="ECO:0000256" key="3">
    <source>
        <dbReference type="ARBA" id="ARBA00023015"/>
    </source>
</evidence>
<dbReference type="CDD" id="cd12148">
    <property type="entry name" value="fungal_TF_MHR"/>
    <property type="match status" value="1"/>
</dbReference>
<feature type="domain" description="Zn(2)-C6 fungal-type" evidence="8">
    <location>
        <begin position="101"/>
        <end position="130"/>
    </location>
</feature>
<dbReference type="Gene3D" id="4.10.240.10">
    <property type="entry name" value="Zn(2)-C6 fungal-type DNA-binding domain"/>
    <property type="match status" value="1"/>
</dbReference>
<dbReference type="InterPro" id="IPR036864">
    <property type="entry name" value="Zn2-C6_fun-type_DNA-bd_sf"/>
</dbReference>
<organism evidence="10 11">
    <name type="scientific">Madurella fahalii</name>
    <dbReference type="NCBI Taxonomy" id="1157608"/>
    <lineage>
        <taxon>Eukaryota</taxon>
        <taxon>Fungi</taxon>
        <taxon>Dikarya</taxon>
        <taxon>Ascomycota</taxon>
        <taxon>Pezizomycotina</taxon>
        <taxon>Sordariomycetes</taxon>
        <taxon>Sordariomycetidae</taxon>
        <taxon>Sordariales</taxon>
        <taxon>Sordariales incertae sedis</taxon>
        <taxon>Madurella</taxon>
    </lineage>
</organism>
<evidence type="ECO:0000259" key="9">
    <source>
        <dbReference type="PROSITE" id="PS50157"/>
    </source>
</evidence>
<evidence type="ECO:0000256" key="2">
    <source>
        <dbReference type="ARBA" id="ARBA00022833"/>
    </source>
</evidence>
<gene>
    <name evidence="10" type="ORF">MFIFM68171_01784</name>
</gene>